<accession>A0A8J5S340</accession>
<sequence length="109" mass="11593">MLSWLAFAYSDGEVSAPRLLFFLRDATVASRHKGYFILGAAPGLLGCGSTTATRRLPAAAVGRVKQQDTLPPVVPHRRRLPAFVSATASPLSSPPPPALTPARSRQEAE</sequence>
<dbReference type="AlphaFoldDB" id="A0A8J5S340"/>
<evidence type="ECO:0000313" key="2">
    <source>
        <dbReference type="EMBL" id="KAG8059549.1"/>
    </source>
</evidence>
<feature type="region of interest" description="Disordered" evidence="1">
    <location>
        <begin position="85"/>
        <end position="109"/>
    </location>
</feature>
<reference evidence="2" key="2">
    <citation type="submission" date="2021-02" db="EMBL/GenBank/DDBJ databases">
        <authorList>
            <person name="Kimball J.A."/>
            <person name="Haas M.W."/>
            <person name="Macchietto M."/>
            <person name="Kono T."/>
            <person name="Duquette J."/>
            <person name="Shao M."/>
        </authorList>
    </citation>
    <scope>NUCLEOTIDE SEQUENCE</scope>
    <source>
        <tissue evidence="2">Fresh leaf tissue</tissue>
    </source>
</reference>
<evidence type="ECO:0000313" key="3">
    <source>
        <dbReference type="Proteomes" id="UP000729402"/>
    </source>
</evidence>
<name>A0A8J5S340_ZIZPA</name>
<comment type="caution">
    <text evidence="2">The sequence shown here is derived from an EMBL/GenBank/DDBJ whole genome shotgun (WGS) entry which is preliminary data.</text>
</comment>
<reference evidence="2" key="1">
    <citation type="journal article" date="2021" name="bioRxiv">
        <title>Whole Genome Assembly and Annotation of Northern Wild Rice, Zizania palustris L., Supports a Whole Genome Duplication in the Zizania Genus.</title>
        <authorList>
            <person name="Haas M."/>
            <person name="Kono T."/>
            <person name="Macchietto M."/>
            <person name="Millas R."/>
            <person name="McGilp L."/>
            <person name="Shao M."/>
            <person name="Duquette J."/>
            <person name="Hirsch C.N."/>
            <person name="Kimball J."/>
        </authorList>
    </citation>
    <scope>NUCLEOTIDE SEQUENCE</scope>
    <source>
        <tissue evidence="2">Fresh leaf tissue</tissue>
    </source>
</reference>
<keyword evidence="3" id="KW-1185">Reference proteome</keyword>
<dbReference type="Proteomes" id="UP000729402">
    <property type="component" value="Unassembled WGS sequence"/>
</dbReference>
<evidence type="ECO:0000256" key="1">
    <source>
        <dbReference type="SAM" id="MobiDB-lite"/>
    </source>
</evidence>
<proteinExistence type="predicted"/>
<dbReference type="EMBL" id="JAAALK010000287">
    <property type="protein sequence ID" value="KAG8059549.1"/>
    <property type="molecule type" value="Genomic_DNA"/>
</dbReference>
<gene>
    <name evidence="2" type="ORF">GUJ93_ZPchr0002g26483</name>
</gene>
<protein>
    <submittedName>
        <fullName evidence="2">Uncharacterized protein</fullName>
    </submittedName>
</protein>
<organism evidence="2 3">
    <name type="scientific">Zizania palustris</name>
    <name type="common">Northern wild rice</name>
    <dbReference type="NCBI Taxonomy" id="103762"/>
    <lineage>
        <taxon>Eukaryota</taxon>
        <taxon>Viridiplantae</taxon>
        <taxon>Streptophyta</taxon>
        <taxon>Embryophyta</taxon>
        <taxon>Tracheophyta</taxon>
        <taxon>Spermatophyta</taxon>
        <taxon>Magnoliopsida</taxon>
        <taxon>Liliopsida</taxon>
        <taxon>Poales</taxon>
        <taxon>Poaceae</taxon>
        <taxon>BOP clade</taxon>
        <taxon>Oryzoideae</taxon>
        <taxon>Oryzeae</taxon>
        <taxon>Zizaniinae</taxon>
        <taxon>Zizania</taxon>
    </lineage>
</organism>